<keyword evidence="3 5" id="KW-1133">Transmembrane helix</keyword>
<dbReference type="InterPro" id="IPR032808">
    <property type="entry name" value="DoxX"/>
</dbReference>
<feature type="transmembrane region" description="Helical" evidence="5">
    <location>
        <begin position="39"/>
        <end position="59"/>
    </location>
</feature>
<organism evidence="6 7">
    <name type="scientific">Plastoroseomonas arctica</name>
    <dbReference type="NCBI Taxonomy" id="1509237"/>
    <lineage>
        <taxon>Bacteria</taxon>
        <taxon>Pseudomonadati</taxon>
        <taxon>Pseudomonadota</taxon>
        <taxon>Alphaproteobacteria</taxon>
        <taxon>Acetobacterales</taxon>
        <taxon>Acetobacteraceae</taxon>
        <taxon>Plastoroseomonas</taxon>
    </lineage>
</organism>
<keyword evidence="4 5" id="KW-0472">Membrane</keyword>
<gene>
    <name evidence="6" type="ORF">GXW79_17765</name>
</gene>
<evidence type="ECO:0000256" key="5">
    <source>
        <dbReference type="SAM" id="Phobius"/>
    </source>
</evidence>
<dbReference type="RefSeq" id="WP_211875792.1">
    <property type="nucleotide sequence ID" value="NZ_JAAEDH010000023.1"/>
</dbReference>
<keyword evidence="7" id="KW-1185">Reference proteome</keyword>
<evidence type="ECO:0000256" key="4">
    <source>
        <dbReference type="ARBA" id="ARBA00023136"/>
    </source>
</evidence>
<dbReference type="EMBL" id="JAAEDH010000023">
    <property type="protein sequence ID" value="MBR0656931.1"/>
    <property type="molecule type" value="Genomic_DNA"/>
</dbReference>
<evidence type="ECO:0000313" key="6">
    <source>
        <dbReference type="EMBL" id="MBR0656931.1"/>
    </source>
</evidence>
<evidence type="ECO:0000256" key="2">
    <source>
        <dbReference type="ARBA" id="ARBA00022692"/>
    </source>
</evidence>
<dbReference type="AlphaFoldDB" id="A0AAF1K765"/>
<evidence type="ECO:0000256" key="3">
    <source>
        <dbReference type="ARBA" id="ARBA00022989"/>
    </source>
</evidence>
<dbReference type="GO" id="GO:0016020">
    <property type="term" value="C:membrane"/>
    <property type="evidence" value="ECO:0007669"/>
    <property type="project" value="UniProtKB-SubCell"/>
</dbReference>
<protein>
    <submittedName>
        <fullName evidence="6">DoxX family protein</fullName>
    </submittedName>
</protein>
<feature type="transmembrane region" description="Helical" evidence="5">
    <location>
        <begin position="7"/>
        <end position="27"/>
    </location>
</feature>
<accession>A0AAF1K765</accession>
<dbReference type="Pfam" id="PF13564">
    <property type="entry name" value="DoxX_2"/>
    <property type="match status" value="1"/>
</dbReference>
<name>A0AAF1K765_9PROT</name>
<comment type="caution">
    <text evidence="6">The sequence shown here is derived from an EMBL/GenBank/DDBJ whole genome shotgun (WGS) entry which is preliminary data.</text>
</comment>
<feature type="transmembrane region" description="Helical" evidence="5">
    <location>
        <begin position="89"/>
        <end position="109"/>
    </location>
</feature>
<reference evidence="6" key="2">
    <citation type="journal article" date="2021" name="Syst. Appl. Microbiol.">
        <title>Roseomonas hellenica sp. nov., isolated from roots of wild-growing Alkanna tinctoria.</title>
        <authorList>
            <person name="Rat A."/>
            <person name="Naranjo H.D."/>
            <person name="Lebbe L."/>
            <person name="Cnockaert M."/>
            <person name="Krigas N."/>
            <person name="Grigoriadou K."/>
            <person name="Maloupa E."/>
            <person name="Willems A."/>
        </authorList>
    </citation>
    <scope>NUCLEOTIDE SEQUENCE</scope>
    <source>
        <strain evidence="6">LMG 28251</strain>
    </source>
</reference>
<comment type="subcellular location">
    <subcellularLocation>
        <location evidence="1">Membrane</location>
        <topology evidence="1">Multi-pass membrane protein</topology>
    </subcellularLocation>
</comment>
<reference evidence="6" key="1">
    <citation type="submission" date="2020-01" db="EMBL/GenBank/DDBJ databases">
        <authorList>
            <person name="Rat A."/>
        </authorList>
    </citation>
    <scope>NUCLEOTIDE SEQUENCE</scope>
    <source>
        <strain evidence="6">LMG 28251</strain>
    </source>
</reference>
<dbReference type="Proteomes" id="UP001196068">
    <property type="component" value="Unassembled WGS sequence"/>
</dbReference>
<keyword evidence="2 5" id="KW-0812">Transmembrane</keyword>
<proteinExistence type="predicted"/>
<sequence>MVLAGRVITALVVAFMLFNSIIKLLVLGPVVESFTELGLPLHLAVPIGVIELVATLLYAVPRTAPLGAVLLTAVMGGAIATHLRLGSPLLSHTLFGVWLGALMWLGVWLRDPALRALLPWRRG</sequence>
<evidence type="ECO:0000313" key="7">
    <source>
        <dbReference type="Proteomes" id="UP001196068"/>
    </source>
</evidence>
<evidence type="ECO:0000256" key="1">
    <source>
        <dbReference type="ARBA" id="ARBA00004141"/>
    </source>
</evidence>
<feature type="transmembrane region" description="Helical" evidence="5">
    <location>
        <begin position="66"/>
        <end position="83"/>
    </location>
</feature>